<name>A0A553PGS0_TIGCA</name>
<comment type="caution">
    <text evidence="4">The sequence shown here is derived from an EMBL/GenBank/DDBJ whole genome shotgun (WGS) entry which is preliminary data.</text>
</comment>
<dbReference type="OrthoDB" id="448492at2759"/>
<dbReference type="FunFam" id="2.40.50.140:FF:000086">
    <property type="entry name" value="Cold shock domain-containing protein C2"/>
    <property type="match status" value="1"/>
</dbReference>
<dbReference type="InterPro" id="IPR012340">
    <property type="entry name" value="NA-bd_OB-fold"/>
</dbReference>
<dbReference type="Proteomes" id="UP000318571">
    <property type="component" value="Chromosome 5"/>
</dbReference>
<dbReference type="InterPro" id="IPR052069">
    <property type="entry name" value="Ca-reg_mRNA-binding_domain"/>
</dbReference>
<dbReference type="EMBL" id="VCGU01000004">
    <property type="protein sequence ID" value="TRY76872.1"/>
    <property type="molecule type" value="Genomic_DNA"/>
</dbReference>
<accession>A0A553PGS0</accession>
<evidence type="ECO:0000256" key="2">
    <source>
        <dbReference type="SAM" id="MobiDB-lite"/>
    </source>
</evidence>
<feature type="region of interest" description="Disordered" evidence="2">
    <location>
        <begin position="162"/>
        <end position="188"/>
    </location>
</feature>
<dbReference type="AlphaFoldDB" id="A0A553PGS0"/>
<dbReference type="SUPFAM" id="SSF50249">
    <property type="entry name" value="Nucleic acid-binding proteins"/>
    <property type="match status" value="1"/>
</dbReference>
<dbReference type="PANTHER" id="PTHR12962">
    <property type="entry name" value="CALCIUM-REGULATED HEAT STABLE PROTEIN CRHSP-24-RELATED"/>
    <property type="match status" value="1"/>
</dbReference>
<evidence type="ECO:0000256" key="1">
    <source>
        <dbReference type="ARBA" id="ARBA00022553"/>
    </source>
</evidence>
<evidence type="ECO:0000313" key="5">
    <source>
        <dbReference type="Proteomes" id="UP000318571"/>
    </source>
</evidence>
<feature type="compositionally biased region" description="Acidic residues" evidence="2">
    <location>
        <begin position="170"/>
        <end position="179"/>
    </location>
</feature>
<dbReference type="GO" id="GO:0003730">
    <property type="term" value="F:mRNA 3'-UTR binding"/>
    <property type="evidence" value="ECO:0007669"/>
    <property type="project" value="TreeGrafter"/>
</dbReference>
<feature type="domain" description="CSD" evidence="3">
    <location>
        <begin position="88"/>
        <end position="155"/>
    </location>
</feature>
<gene>
    <name evidence="4" type="ORF">TCAL_12977</name>
</gene>
<dbReference type="Gene3D" id="2.40.50.140">
    <property type="entry name" value="Nucleic acid-binding proteins"/>
    <property type="match status" value="1"/>
</dbReference>
<dbReference type="OMA" id="YFCRSRG"/>
<dbReference type="PANTHER" id="PTHR12962:SF1">
    <property type="entry name" value="COLD SHOCK DOMAIN-CONTAINING PROTEIN CG9705"/>
    <property type="match status" value="1"/>
</dbReference>
<keyword evidence="1" id="KW-0597">Phosphoprotein</keyword>
<organism evidence="4 5">
    <name type="scientific">Tigriopus californicus</name>
    <name type="common">Marine copepod</name>
    <dbReference type="NCBI Taxonomy" id="6832"/>
    <lineage>
        <taxon>Eukaryota</taxon>
        <taxon>Metazoa</taxon>
        <taxon>Ecdysozoa</taxon>
        <taxon>Arthropoda</taxon>
        <taxon>Crustacea</taxon>
        <taxon>Multicrustacea</taxon>
        <taxon>Hexanauplia</taxon>
        <taxon>Copepoda</taxon>
        <taxon>Harpacticoida</taxon>
        <taxon>Harpacticidae</taxon>
        <taxon>Tigriopus</taxon>
    </lineage>
</organism>
<feature type="compositionally biased region" description="Polar residues" evidence="2">
    <location>
        <begin position="9"/>
        <end position="22"/>
    </location>
</feature>
<evidence type="ECO:0000313" key="4">
    <source>
        <dbReference type="EMBL" id="TRY76872.1"/>
    </source>
</evidence>
<evidence type="ECO:0000259" key="3">
    <source>
        <dbReference type="PROSITE" id="PS51857"/>
    </source>
</evidence>
<dbReference type="InterPro" id="IPR002059">
    <property type="entry name" value="CSP_DNA-bd"/>
</dbReference>
<dbReference type="Pfam" id="PF00313">
    <property type="entry name" value="CSD"/>
    <property type="match status" value="1"/>
</dbReference>
<dbReference type="GO" id="GO:0005737">
    <property type="term" value="C:cytoplasm"/>
    <property type="evidence" value="ECO:0007669"/>
    <property type="project" value="TreeGrafter"/>
</dbReference>
<sequence>MAATPVFATPTNSPLRSSPNVKQFTTTPLHNPIRASRRSRCISCSDNGQYPSLDLNVEDEDTLEDFPEKYVARSNRSNSLVGRIVEDVLYGTVKYFCRSRGHGFVNPDVNPYEDLFVHISDIEGEFVPKRGDRVSYRRCPLPPKFDKFQAVHVHILKCSPHSHRKWESPETPEEIEEDKQIESLPYDI</sequence>
<dbReference type="STRING" id="6832.A0A553PGS0"/>
<protein>
    <recommendedName>
        <fullName evidence="3">CSD domain-containing protein</fullName>
    </recommendedName>
</protein>
<reference evidence="4 5" key="1">
    <citation type="journal article" date="2018" name="Nat. Ecol. Evol.">
        <title>Genomic signatures of mitonuclear coevolution across populations of Tigriopus californicus.</title>
        <authorList>
            <person name="Barreto F.S."/>
            <person name="Watson E.T."/>
            <person name="Lima T.G."/>
            <person name="Willett C.S."/>
            <person name="Edmands S."/>
            <person name="Li W."/>
            <person name="Burton R.S."/>
        </authorList>
    </citation>
    <scope>NUCLEOTIDE SEQUENCE [LARGE SCALE GENOMIC DNA]</scope>
    <source>
        <strain evidence="4 5">San Diego</strain>
    </source>
</reference>
<dbReference type="SMART" id="SM00357">
    <property type="entry name" value="CSP"/>
    <property type="match status" value="1"/>
</dbReference>
<dbReference type="GO" id="GO:0043488">
    <property type="term" value="P:regulation of mRNA stability"/>
    <property type="evidence" value="ECO:0007669"/>
    <property type="project" value="TreeGrafter"/>
</dbReference>
<keyword evidence="5" id="KW-1185">Reference proteome</keyword>
<dbReference type="InterPro" id="IPR011129">
    <property type="entry name" value="CSD"/>
</dbReference>
<dbReference type="PROSITE" id="PS51857">
    <property type="entry name" value="CSD_2"/>
    <property type="match status" value="1"/>
</dbReference>
<proteinExistence type="predicted"/>
<feature type="region of interest" description="Disordered" evidence="2">
    <location>
        <begin position="1"/>
        <end position="22"/>
    </location>
</feature>